<dbReference type="InterPro" id="IPR056408">
    <property type="entry name" value="CT021-like"/>
</dbReference>
<reference evidence="2" key="1">
    <citation type="submission" date="2013-12" db="EMBL/GenBank/DDBJ databases">
        <authorList>
            <person name="Linke B."/>
        </authorList>
    </citation>
    <scope>NUCLEOTIDE SEQUENCE [LARGE SCALE GENOMIC DNA]</scope>
    <source>
        <strain evidence="2">CRIB-18</strain>
    </source>
</reference>
<organism evidence="2 3">
    <name type="scientific">Candidatus Criblamydia sequanensis CRIB-18</name>
    <dbReference type="NCBI Taxonomy" id="1437425"/>
    <lineage>
        <taxon>Bacteria</taxon>
        <taxon>Pseudomonadati</taxon>
        <taxon>Chlamydiota</taxon>
        <taxon>Chlamydiia</taxon>
        <taxon>Parachlamydiales</taxon>
        <taxon>Candidatus Criblamydiaceae</taxon>
        <taxon>Candidatus Criblamydia</taxon>
    </lineage>
</organism>
<dbReference type="RefSeq" id="WP_053331715.1">
    <property type="nucleotide sequence ID" value="NZ_CCEJ010000003.1"/>
</dbReference>
<evidence type="ECO:0000256" key="1">
    <source>
        <dbReference type="SAM" id="SignalP"/>
    </source>
</evidence>
<gene>
    <name evidence="2" type="ORF">CSEC_0562</name>
</gene>
<dbReference type="OrthoDB" id="20996at2"/>
<name>A0A090CYF6_9BACT</name>
<keyword evidence="3" id="KW-1185">Reference proteome</keyword>
<dbReference type="Proteomes" id="UP000031552">
    <property type="component" value="Unassembled WGS sequence"/>
</dbReference>
<dbReference type="eggNOG" id="ENOG50306X4">
    <property type="taxonomic scope" value="Bacteria"/>
</dbReference>
<comment type="caution">
    <text evidence="2">The sequence shown here is derived from an EMBL/GenBank/DDBJ whole genome shotgun (WGS) entry which is preliminary data.</text>
</comment>
<dbReference type="Pfam" id="PF24683">
    <property type="entry name" value="CT021"/>
    <property type="match status" value="1"/>
</dbReference>
<accession>A0A090CYF6</accession>
<evidence type="ECO:0000313" key="2">
    <source>
        <dbReference type="EMBL" id="CDR33396.1"/>
    </source>
</evidence>
<keyword evidence="1" id="KW-0732">Signal</keyword>
<proteinExistence type="predicted"/>
<reference evidence="2" key="2">
    <citation type="submission" date="2014-09" db="EMBL/GenBank/DDBJ databases">
        <title>Criblamydia sequanensis harbors a mega-plasmid encoding arsenite resistance.</title>
        <authorList>
            <person name="Bertelli C."/>
            <person name="Goesmann A."/>
            <person name="Greub G."/>
        </authorList>
    </citation>
    <scope>NUCLEOTIDE SEQUENCE [LARGE SCALE GENOMIC DNA]</scope>
    <source>
        <strain evidence="2">CRIB-18</strain>
    </source>
</reference>
<feature type="chain" id="PRO_5001853745" evidence="1">
    <location>
        <begin position="19"/>
        <end position="249"/>
    </location>
</feature>
<dbReference type="EMBL" id="CCEJ010000003">
    <property type="protein sequence ID" value="CDR33396.1"/>
    <property type="molecule type" value="Genomic_DNA"/>
</dbReference>
<protein>
    <submittedName>
        <fullName evidence="2">Conserved putative secreted protein</fullName>
    </submittedName>
</protein>
<feature type="signal peptide" evidence="1">
    <location>
        <begin position="1"/>
        <end position="18"/>
    </location>
</feature>
<dbReference type="AlphaFoldDB" id="A0A090CYF6"/>
<sequence length="249" mass="28435">MITRFFILFCFLANLSLAETDSELVPIIRRNITQAKENDFVVVAFEQTYTLLHILKVANDEFVMEEITVPSQKLSKNFFGWRDWFINGALGHTGWIAYTLDASSGKIKNAYSYTRGSPLEMQSTDLFLSTLFNLNFKKIPLSERKKIGAKVAIAPYMDPNSVWNPPLIVDGKRINGVFFEAWKAKWPNDNSYLSDKNIEIYLPDERTSFSSYFPYWLQISGLIGKAKIRIIDSGSNLPPVKELPLTLVD</sequence>
<evidence type="ECO:0000313" key="3">
    <source>
        <dbReference type="Proteomes" id="UP000031552"/>
    </source>
</evidence>